<evidence type="ECO:0000259" key="2">
    <source>
        <dbReference type="Pfam" id="PF10988"/>
    </source>
</evidence>
<feature type="chain" id="PRO_5015423849" description="Putative auto-transporter adhesin head GIN domain-containing protein" evidence="1">
    <location>
        <begin position="27"/>
        <end position="193"/>
    </location>
</feature>
<proteinExistence type="predicted"/>
<dbReference type="AlphaFoldDB" id="A0A2T0TYT1"/>
<dbReference type="InterPro" id="IPR021255">
    <property type="entry name" value="DUF2807"/>
</dbReference>
<keyword evidence="4" id="KW-1185">Reference proteome</keyword>
<evidence type="ECO:0000313" key="3">
    <source>
        <dbReference type="EMBL" id="PRY50831.1"/>
    </source>
</evidence>
<dbReference type="RefSeq" id="WP_106294094.1">
    <property type="nucleotide sequence ID" value="NZ_PVTH01000008.1"/>
</dbReference>
<sequence>MKNPVKVLVATAFLATTFLSNTSAIAPDKTTIKKIIIKGNANVILVQRDQEEVVIAETYNSAKTTVSKDGISLVINSQEQTPLTIRVYAKAPFRIEAFNTATVETVGSFDLQYLQIFLNDKATARINSNTEGLYTRINHSAKLTLGGKSEDHVSVRSIGARIRTESLVCLNTNTSYFVPTAYTRKLTAKNLSR</sequence>
<accession>A0A2T0TYT1</accession>
<evidence type="ECO:0000256" key="1">
    <source>
        <dbReference type="SAM" id="SignalP"/>
    </source>
</evidence>
<dbReference type="EMBL" id="PVTH01000008">
    <property type="protein sequence ID" value="PRY50831.1"/>
    <property type="molecule type" value="Genomic_DNA"/>
</dbReference>
<dbReference type="Gene3D" id="2.160.20.120">
    <property type="match status" value="1"/>
</dbReference>
<keyword evidence="1" id="KW-0732">Signal</keyword>
<feature type="domain" description="Putative auto-transporter adhesin head GIN" evidence="2">
    <location>
        <begin position="33"/>
        <end position="172"/>
    </location>
</feature>
<organism evidence="3 4">
    <name type="scientific">Arcticibacter pallidicorallinus</name>
    <dbReference type="NCBI Taxonomy" id="1259464"/>
    <lineage>
        <taxon>Bacteria</taxon>
        <taxon>Pseudomonadati</taxon>
        <taxon>Bacteroidota</taxon>
        <taxon>Sphingobacteriia</taxon>
        <taxon>Sphingobacteriales</taxon>
        <taxon>Sphingobacteriaceae</taxon>
        <taxon>Arcticibacter</taxon>
    </lineage>
</organism>
<comment type="caution">
    <text evidence="3">The sequence shown here is derived from an EMBL/GenBank/DDBJ whole genome shotgun (WGS) entry which is preliminary data.</text>
</comment>
<evidence type="ECO:0000313" key="4">
    <source>
        <dbReference type="Proteomes" id="UP000238034"/>
    </source>
</evidence>
<reference evidence="3 4" key="1">
    <citation type="submission" date="2018-03" db="EMBL/GenBank/DDBJ databases">
        <title>Genomic Encyclopedia of Type Strains, Phase III (KMG-III): the genomes of soil and plant-associated and newly described type strains.</title>
        <authorList>
            <person name="Whitman W."/>
        </authorList>
    </citation>
    <scope>NUCLEOTIDE SEQUENCE [LARGE SCALE GENOMIC DNA]</scope>
    <source>
        <strain evidence="3 4">CGMCC 1.9313</strain>
    </source>
</reference>
<protein>
    <recommendedName>
        <fullName evidence="2">Putative auto-transporter adhesin head GIN domain-containing protein</fullName>
    </recommendedName>
</protein>
<dbReference type="Pfam" id="PF10988">
    <property type="entry name" value="DUF2807"/>
    <property type="match status" value="1"/>
</dbReference>
<gene>
    <name evidence="3" type="ORF">B0I27_10836</name>
</gene>
<dbReference type="OrthoDB" id="756389at2"/>
<feature type="signal peptide" evidence="1">
    <location>
        <begin position="1"/>
        <end position="26"/>
    </location>
</feature>
<dbReference type="Proteomes" id="UP000238034">
    <property type="component" value="Unassembled WGS sequence"/>
</dbReference>
<name>A0A2T0TYT1_9SPHI</name>